<evidence type="ECO:0000313" key="3">
    <source>
        <dbReference type="EMBL" id="MBP2376910.1"/>
    </source>
</evidence>
<dbReference type="PROSITE" id="PS50002">
    <property type="entry name" value="SH3"/>
    <property type="match status" value="1"/>
</dbReference>
<dbReference type="InterPro" id="IPR001452">
    <property type="entry name" value="SH3_domain"/>
</dbReference>
<accession>A0ABS4WL28</accession>
<comment type="caution">
    <text evidence="3">The sequence shown here is derived from an EMBL/GenBank/DDBJ whole genome shotgun (WGS) entry which is preliminary data.</text>
</comment>
<evidence type="ECO:0000256" key="1">
    <source>
        <dbReference type="ARBA" id="ARBA00022443"/>
    </source>
</evidence>
<dbReference type="RefSeq" id="WP_210096327.1">
    <property type="nucleotide sequence ID" value="NZ_BAAAIO010000001.1"/>
</dbReference>
<dbReference type="EMBL" id="JAGIOA010000001">
    <property type="protein sequence ID" value="MBP2376910.1"/>
    <property type="molecule type" value="Genomic_DNA"/>
</dbReference>
<name>A0ABS4WL28_9MICO</name>
<dbReference type="Gene3D" id="2.30.30.40">
    <property type="entry name" value="SH3 Domains"/>
    <property type="match status" value="1"/>
</dbReference>
<evidence type="ECO:0000313" key="4">
    <source>
        <dbReference type="Proteomes" id="UP000703720"/>
    </source>
</evidence>
<gene>
    <name evidence="3" type="ORF">JOF42_000405</name>
</gene>
<protein>
    <submittedName>
        <fullName evidence="3">SH3-like domain-containing protein</fullName>
    </submittedName>
</protein>
<keyword evidence="4" id="KW-1185">Reference proteome</keyword>
<sequence>MAKFIANSMHIPPHHPSIRLDVGDSVYVGDHDRVWPKYVFVLAEGGVGWVPHAHLSSERPTATVLIPFDTRELAVHAGAMVEMDEWNDHHGWAWCRGGDGSEGWVPLSCLDPASHP</sequence>
<keyword evidence="1" id="KW-0728">SH3 domain</keyword>
<dbReference type="SUPFAM" id="SSF50044">
    <property type="entry name" value="SH3-domain"/>
    <property type="match status" value="1"/>
</dbReference>
<reference evidence="3 4" key="1">
    <citation type="submission" date="2021-03" db="EMBL/GenBank/DDBJ databases">
        <title>Sequencing the genomes of 1000 actinobacteria strains.</title>
        <authorList>
            <person name="Klenk H.-P."/>
        </authorList>
    </citation>
    <scope>NUCLEOTIDE SEQUENCE [LARGE SCALE GENOMIC DNA]</scope>
    <source>
        <strain evidence="3 4">DSM 13468</strain>
    </source>
</reference>
<dbReference type="Proteomes" id="UP000703720">
    <property type="component" value="Unassembled WGS sequence"/>
</dbReference>
<feature type="domain" description="SH3" evidence="2">
    <location>
        <begin position="57"/>
        <end position="115"/>
    </location>
</feature>
<dbReference type="InterPro" id="IPR036028">
    <property type="entry name" value="SH3-like_dom_sf"/>
</dbReference>
<proteinExistence type="predicted"/>
<evidence type="ECO:0000259" key="2">
    <source>
        <dbReference type="PROSITE" id="PS50002"/>
    </source>
</evidence>
<organism evidence="3 4">
    <name type="scientific">Microbacterium phyllosphaerae</name>
    <dbReference type="NCBI Taxonomy" id="124798"/>
    <lineage>
        <taxon>Bacteria</taxon>
        <taxon>Bacillati</taxon>
        <taxon>Actinomycetota</taxon>
        <taxon>Actinomycetes</taxon>
        <taxon>Micrococcales</taxon>
        <taxon>Microbacteriaceae</taxon>
        <taxon>Microbacterium</taxon>
    </lineage>
</organism>